<keyword evidence="2" id="KW-0808">Transferase</keyword>
<organism evidence="2 3">
    <name type="scientific">Flaviaesturariibacter flavus</name>
    <dbReference type="NCBI Taxonomy" id="2502780"/>
    <lineage>
        <taxon>Bacteria</taxon>
        <taxon>Pseudomonadati</taxon>
        <taxon>Bacteroidota</taxon>
        <taxon>Chitinophagia</taxon>
        <taxon>Chitinophagales</taxon>
        <taxon>Chitinophagaceae</taxon>
        <taxon>Flaviaestuariibacter</taxon>
    </lineage>
</organism>
<accession>A0A4R1BPS1</accession>
<name>A0A4R1BPS1_9BACT</name>
<proteinExistence type="predicted"/>
<dbReference type="SUPFAM" id="SSF50969">
    <property type="entry name" value="YVTN repeat-like/Quinoprotein amine dehydrogenase"/>
    <property type="match status" value="1"/>
</dbReference>
<feature type="compositionally biased region" description="Low complexity" evidence="1">
    <location>
        <begin position="28"/>
        <end position="38"/>
    </location>
</feature>
<evidence type="ECO:0000256" key="1">
    <source>
        <dbReference type="SAM" id="MobiDB-lite"/>
    </source>
</evidence>
<sequence length="278" mass="30757">MKRNLIIALILIVVAAFVYNAFRNGSGETGTETTNPTSVENSTTSGTPQISYTVAGAYPHDVTSFTEGLSFYKGELWESTGENGKSWLLQVDLASGARKKAVKLDEKYFGEGVIILRDTIYQLTYKEKTVLVYDAKTLQLIKSLPLAQPEGWGLTTDGTNLIASDGSSNLYYYEPGTFRLLRTQGVTENNMPVSMINELEYINGFIYANVWQTNEIVKIDAGSGQIVGRMDLSQLAVRAKAKNPNVDVLNGIAYNPDTKKFYVTGKNWPELYELTLTL</sequence>
<dbReference type="EMBL" id="SJZI01000001">
    <property type="protein sequence ID" value="TCJ19649.1"/>
    <property type="molecule type" value="Genomic_DNA"/>
</dbReference>
<dbReference type="InterPro" id="IPR015943">
    <property type="entry name" value="WD40/YVTN_repeat-like_dom_sf"/>
</dbReference>
<dbReference type="RefSeq" id="WP_131445667.1">
    <property type="nucleotide sequence ID" value="NZ_SJZI01000001.1"/>
</dbReference>
<reference evidence="2 3" key="1">
    <citation type="submission" date="2019-03" db="EMBL/GenBank/DDBJ databases">
        <authorList>
            <person name="Kim M.K.M."/>
        </authorList>
    </citation>
    <scope>NUCLEOTIDE SEQUENCE [LARGE SCALE GENOMIC DNA]</scope>
    <source>
        <strain evidence="2 3">17J68-12</strain>
    </source>
</reference>
<gene>
    <name evidence="2" type="ORF">EPD60_00570</name>
</gene>
<dbReference type="Gene3D" id="2.130.10.10">
    <property type="entry name" value="YVTN repeat-like/Quinoprotein amine dehydrogenase"/>
    <property type="match status" value="1"/>
</dbReference>
<dbReference type="InterPro" id="IPR011044">
    <property type="entry name" value="Quino_amine_DH_bsu"/>
</dbReference>
<feature type="region of interest" description="Disordered" evidence="1">
    <location>
        <begin position="28"/>
        <end position="47"/>
    </location>
</feature>
<dbReference type="Proteomes" id="UP000295334">
    <property type="component" value="Unassembled WGS sequence"/>
</dbReference>
<dbReference type="GO" id="GO:0016603">
    <property type="term" value="F:glutaminyl-peptide cyclotransferase activity"/>
    <property type="evidence" value="ECO:0007669"/>
    <property type="project" value="InterPro"/>
</dbReference>
<dbReference type="Pfam" id="PF05096">
    <property type="entry name" value="Glu_cyclase_2"/>
    <property type="match status" value="1"/>
</dbReference>
<dbReference type="AlphaFoldDB" id="A0A4R1BPS1"/>
<dbReference type="InterPro" id="IPR007788">
    <property type="entry name" value="QCT"/>
</dbReference>
<keyword evidence="3" id="KW-1185">Reference proteome</keyword>
<dbReference type="PANTHER" id="PTHR31270:SF1">
    <property type="entry name" value="GLUTAMINYL-PEPTIDE CYCLOTRANSFERASE"/>
    <property type="match status" value="1"/>
</dbReference>
<dbReference type="PANTHER" id="PTHR31270">
    <property type="entry name" value="GLUTAMINYL-PEPTIDE CYCLOTRANSFERASE"/>
    <property type="match status" value="1"/>
</dbReference>
<dbReference type="OrthoDB" id="9783700at2"/>
<evidence type="ECO:0000313" key="3">
    <source>
        <dbReference type="Proteomes" id="UP000295334"/>
    </source>
</evidence>
<comment type="caution">
    <text evidence="2">The sequence shown here is derived from an EMBL/GenBank/DDBJ whole genome shotgun (WGS) entry which is preliminary data.</text>
</comment>
<evidence type="ECO:0000313" key="2">
    <source>
        <dbReference type="EMBL" id="TCJ19649.1"/>
    </source>
</evidence>
<protein>
    <submittedName>
        <fullName evidence="2">Glutaminyl-peptide cyclotransferase</fullName>
    </submittedName>
</protein>